<dbReference type="Pfam" id="PF00703">
    <property type="entry name" value="Glyco_hydro_2"/>
    <property type="match status" value="1"/>
</dbReference>
<dbReference type="PANTHER" id="PTHR10066">
    <property type="entry name" value="BETA-GLUCURONIDASE"/>
    <property type="match status" value="1"/>
</dbReference>
<dbReference type="GO" id="GO:0004566">
    <property type="term" value="F:beta-glucuronidase activity"/>
    <property type="evidence" value="ECO:0007669"/>
    <property type="project" value="UniProtKB-EC"/>
</dbReference>
<evidence type="ECO:0000259" key="6">
    <source>
        <dbReference type="Pfam" id="PF00703"/>
    </source>
</evidence>
<name>A0A928YV95_9GAMM</name>
<evidence type="ECO:0000259" key="7">
    <source>
        <dbReference type="Pfam" id="PF02836"/>
    </source>
</evidence>
<dbReference type="Pfam" id="PF02837">
    <property type="entry name" value="Glyco_hydro_2_N"/>
    <property type="match status" value="1"/>
</dbReference>
<dbReference type="InterPro" id="IPR006102">
    <property type="entry name" value="Ig-like_GH2"/>
</dbReference>
<accession>A0A928YV95</accession>
<dbReference type="GO" id="GO:0019391">
    <property type="term" value="P:glucuronoside catabolic process"/>
    <property type="evidence" value="ECO:0007669"/>
    <property type="project" value="TreeGrafter"/>
</dbReference>
<dbReference type="InterPro" id="IPR006104">
    <property type="entry name" value="Glyco_hydro_2_N"/>
</dbReference>
<feature type="domain" description="Glycoside hydrolase family 2 immunoglobulin-like beta-sandwich" evidence="6">
    <location>
        <begin position="195"/>
        <end position="285"/>
    </location>
</feature>
<proteinExistence type="inferred from homology"/>
<dbReference type="SUPFAM" id="SSF51445">
    <property type="entry name" value="(Trans)glycosidases"/>
    <property type="match status" value="1"/>
</dbReference>
<dbReference type="PRINTS" id="PR00132">
    <property type="entry name" value="GLHYDRLASE2"/>
</dbReference>
<dbReference type="Gene3D" id="3.20.20.80">
    <property type="entry name" value="Glycosidases"/>
    <property type="match status" value="1"/>
</dbReference>
<evidence type="ECO:0000313" key="10">
    <source>
        <dbReference type="Proteomes" id="UP000652567"/>
    </source>
</evidence>
<dbReference type="EC" id="3.2.1.31" evidence="2"/>
<feature type="domain" description="Glycoside hydrolase family 2 catalytic" evidence="7">
    <location>
        <begin position="288"/>
        <end position="565"/>
    </location>
</feature>
<dbReference type="Gene3D" id="2.60.40.10">
    <property type="entry name" value="Immunoglobulins"/>
    <property type="match status" value="1"/>
</dbReference>
<dbReference type="InterPro" id="IPR013783">
    <property type="entry name" value="Ig-like_fold"/>
</dbReference>
<dbReference type="Gene3D" id="2.60.120.260">
    <property type="entry name" value="Galactose-binding domain-like"/>
    <property type="match status" value="1"/>
</dbReference>
<keyword evidence="5" id="KW-0326">Glycosidase</keyword>
<evidence type="ECO:0000256" key="4">
    <source>
        <dbReference type="ARBA" id="ARBA00022801"/>
    </source>
</evidence>
<evidence type="ECO:0000256" key="1">
    <source>
        <dbReference type="ARBA" id="ARBA00007401"/>
    </source>
</evidence>
<dbReference type="GO" id="GO:0005975">
    <property type="term" value="P:carbohydrate metabolic process"/>
    <property type="evidence" value="ECO:0007669"/>
    <property type="project" value="InterPro"/>
</dbReference>
<dbReference type="InterPro" id="IPR017853">
    <property type="entry name" value="GH"/>
</dbReference>
<dbReference type="InterPro" id="IPR006101">
    <property type="entry name" value="Glyco_hydro_2"/>
</dbReference>
<dbReference type="AlphaFoldDB" id="A0A928YV95"/>
<dbReference type="PANTHER" id="PTHR10066:SF67">
    <property type="entry name" value="BETA-GLUCURONIDASE"/>
    <property type="match status" value="1"/>
</dbReference>
<dbReference type="Pfam" id="PF02836">
    <property type="entry name" value="Glyco_hydro_2_C"/>
    <property type="match status" value="1"/>
</dbReference>
<dbReference type="InterPro" id="IPR006103">
    <property type="entry name" value="Glyco_hydro_2_cat"/>
</dbReference>
<evidence type="ECO:0000256" key="3">
    <source>
        <dbReference type="ARBA" id="ARBA00016205"/>
    </source>
</evidence>
<protein>
    <recommendedName>
        <fullName evidence="3">Beta-glucuronidase</fullName>
        <ecNumber evidence="2">3.2.1.31</ecNumber>
    </recommendedName>
</protein>
<dbReference type="SUPFAM" id="SSF49303">
    <property type="entry name" value="beta-Galactosidase/glucuronidase domain"/>
    <property type="match status" value="1"/>
</dbReference>
<dbReference type="PROSITE" id="PS00608">
    <property type="entry name" value="GLYCOSYL_HYDROL_F2_2"/>
    <property type="match status" value="1"/>
</dbReference>
<dbReference type="InterPro" id="IPR036156">
    <property type="entry name" value="Beta-gal/glucu_dom_sf"/>
</dbReference>
<dbReference type="InterPro" id="IPR008979">
    <property type="entry name" value="Galactose-bd-like_sf"/>
</dbReference>
<sequence length="597" mass="68545">MRPEFVLTHVASRDTIDLSGEWVYSKDLYRTGLTDINGWVAKSRMQRYRDINVEAEEKKDPNSFYEFDMQRGPTMEIPNAWNSVLPELRYYVGVIWFQKEFDIKPQKDRRAFIHFEAANYRAHVFVNGQKAGEHSGGFTPFAFEITDIIRKGKNQITVAVDSFHDAESIPGSITDWDLYGGITRTPRIVFTPSTFIDDAYLQLDQNGKMIGEVRLNGDKKSNQRIEVEIAGTNKKISVTTDAHGKASIATDAPDNLKRWSPEDPHLYKVRFKSRTDNLDEKIGFRTIKTRGHEILLNDKPVFLAGISMHEEEIGENPSRNMTEAAIRKLFSEVKQGLNGNYIRLSHYPHSELASRIADEMGILLWSEIPVYWSIDFLNERVLNNAKRMMGENIYRDRNRASIIIWSIANETPVADDRNLFLQNLARSVRNMDPSRLISAALLVERKDTEKGIEISINDPLTNSLDILAVNTYNGWYGDDKLDDLAGIIWHTPDNRPVILSEFGADAMAGVHAEGAPFKFSEEYQAEYYRQTLRMADNIANLSGMSPWILKDFRSPRREHPVYQNGWNRKGLISETGVRKQSFDVMAEYYKKRQSTQH</sequence>
<organism evidence="9 10">
    <name type="scientific">Cellvibrio polysaccharolyticus</name>
    <dbReference type="NCBI Taxonomy" id="2082724"/>
    <lineage>
        <taxon>Bacteria</taxon>
        <taxon>Pseudomonadati</taxon>
        <taxon>Pseudomonadota</taxon>
        <taxon>Gammaproteobacteria</taxon>
        <taxon>Cellvibrionales</taxon>
        <taxon>Cellvibrionaceae</taxon>
        <taxon>Cellvibrio</taxon>
    </lineage>
</organism>
<dbReference type="GO" id="GO:0030246">
    <property type="term" value="F:carbohydrate binding"/>
    <property type="evidence" value="ECO:0007669"/>
    <property type="project" value="TreeGrafter"/>
</dbReference>
<comment type="caution">
    <text evidence="9">The sequence shown here is derived from an EMBL/GenBank/DDBJ whole genome shotgun (WGS) entry which is preliminary data.</text>
</comment>
<keyword evidence="4" id="KW-0378">Hydrolase</keyword>
<feature type="domain" description="Glycosyl hydrolases family 2 sugar binding" evidence="8">
    <location>
        <begin position="43"/>
        <end position="185"/>
    </location>
</feature>
<evidence type="ECO:0000313" key="9">
    <source>
        <dbReference type="EMBL" id="MBE8718799.1"/>
    </source>
</evidence>
<comment type="similarity">
    <text evidence="1">Belongs to the glycosyl hydrolase 2 family.</text>
</comment>
<reference evidence="9" key="1">
    <citation type="submission" date="2018-07" db="EMBL/GenBank/DDBJ databases">
        <title>Genome assembly of strain Ka43.</title>
        <authorList>
            <person name="Kukolya J."/>
            <person name="Nagy I."/>
            <person name="Horvath B."/>
            <person name="Toth A."/>
        </authorList>
    </citation>
    <scope>NUCLEOTIDE SEQUENCE</scope>
    <source>
        <strain evidence="9">KB43</strain>
    </source>
</reference>
<keyword evidence="10" id="KW-1185">Reference proteome</keyword>
<gene>
    <name evidence="9" type="ORF">C4F51_16620</name>
</gene>
<evidence type="ECO:0000259" key="8">
    <source>
        <dbReference type="Pfam" id="PF02837"/>
    </source>
</evidence>
<evidence type="ECO:0000256" key="5">
    <source>
        <dbReference type="ARBA" id="ARBA00023295"/>
    </source>
</evidence>
<dbReference type="InterPro" id="IPR023232">
    <property type="entry name" value="Glyco_hydro_2_AS"/>
</dbReference>
<evidence type="ECO:0000256" key="2">
    <source>
        <dbReference type="ARBA" id="ARBA00012761"/>
    </source>
</evidence>
<dbReference type="Proteomes" id="UP000652567">
    <property type="component" value="Unassembled WGS sequence"/>
</dbReference>
<dbReference type="EMBL" id="PRDL01000001">
    <property type="protein sequence ID" value="MBE8718799.1"/>
    <property type="molecule type" value="Genomic_DNA"/>
</dbReference>
<dbReference type="SUPFAM" id="SSF49785">
    <property type="entry name" value="Galactose-binding domain-like"/>
    <property type="match status" value="1"/>
</dbReference>